<dbReference type="EMBL" id="MVHM01000002">
    <property type="protein sequence ID" value="ORA40283.1"/>
    <property type="molecule type" value="Genomic_DNA"/>
</dbReference>
<dbReference type="RefSeq" id="WP_163659982.1">
    <property type="nucleotide sequence ID" value="NZ_AP022607.1"/>
</dbReference>
<evidence type="ECO:0000313" key="7">
    <source>
        <dbReference type="Proteomes" id="UP000192441"/>
    </source>
</evidence>
<gene>
    <name evidence="6" type="ORF">BST20_06955</name>
    <name evidence="5" type="ORF">MBRA_57930</name>
</gene>
<dbReference type="Gene3D" id="3.40.50.12780">
    <property type="entry name" value="N-terminal domain of ligase-like"/>
    <property type="match status" value="1"/>
</dbReference>
<comment type="similarity">
    <text evidence="1">Belongs to the ATP-dependent AMP-binding enzyme family.</text>
</comment>
<dbReference type="PANTHER" id="PTHR43201:SF5">
    <property type="entry name" value="MEDIUM-CHAIN ACYL-COA LIGASE ACSF2, MITOCHONDRIAL"/>
    <property type="match status" value="1"/>
</dbReference>
<dbReference type="EMBL" id="AP022607">
    <property type="protein sequence ID" value="BBZ15598.1"/>
    <property type="molecule type" value="Genomic_DNA"/>
</dbReference>
<sequence length="537" mass="56920">MPTGHTVDGKRHIGPLSHWPASADEKALGETIPQLLARRCAEHGDAAAFYWPHGSGLAHMTYSELSAAATTVGAALAGLAEPGERIAVWSRNSVEWVLLEYGCALAGLIVTPLNAGWTDTEVSYAVELTDPAAIFVGFDHRGTNLVTRAAAIPHGKPVFALDDLRDWAARTAQSVLPVVAPDDPFLIQFTSGTTGRAKGAVLTQRAVLNVADLRNRHDVIGDNDVWLNPVPYHHVGGSCFVILGGLVSAGAFIVLESYSATQTLALLEHRVVTRIGGVPTMVTDALEHLGDNPRRAGIRSVSLGAAIVTQHLVDRIKATLATPVVITYGQSECPAITSTNIDDDSATVAGTIGRPVPGADVRIADPESGTVVPVGLCGEIQVRSRCVMRGYWGMPEQTAESFTEDGFLRTGDLGAMDERGYVTFRGRARDVIIRGGENIYPAEVEGLLVAHPGVADAVLVGVDDERLGEIVAGVVVRTPGSTVTGAQLAEYLNGSVARFKIPALWRFVAELPLTSSGKVKRFVIRDDTNAEFAGRIG</sequence>
<dbReference type="Proteomes" id="UP000192441">
    <property type="component" value="Unassembled WGS sequence"/>
</dbReference>
<dbReference type="InterPro" id="IPR000873">
    <property type="entry name" value="AMP-dep_synth/lig_dom"/>
</dbReference>
<dbReference type="InterPro" id="IPR025110">
    <property type="entry name" value="AMP-bd_C"/>
</dbReference>
<dbReference type="AlphaFoldDB" id="A0A7I7WIC7"/>
<geneLocation type="plasmid" evidence="5 8">
    <name>pJCM12687</name>
</geneLocation>
<proteinExistence type="inferred from homology"/>
<organism evidence="6 7">
    <name type="scientific">Mycobacterium branderi</name>
    <dbReference type="NCBI Taxonomy" id="43348"/>
    <lineage>
        <taxon>Bacteria</taxon>
        <taxon>Bacillati</taxon>
        <taxon>Actinomycetota</taxon>
        <taxon>Actinomycetes</taxon>
        <taxon>Mycobacteriales</taxon>
        <taxon>Mycobacteriaceae</taxon>
        <taxon>Mycobacterium</taxon>
    </lineage>
</organism>
<evidence type="ECO:0000313" key="8">
    <source>
        <dbReference type="Proteomes" id="UP000467379"/>
    </source>
</evidence>
<dbReference type="PANTHER" id="PTHR43201">
    <property type="entry name" value="ACYL-COA SYNTHETASE"/>
    <property type="match status" value="1"/>
</dbReference>
<name>A0A7I7WIC7_9MYCO</name>
<reference evidence="5" key="3">
    <citation type="submission" date="2020-02" db="EMBL/GenBank/DDBJ databases">
        <authorList>
            <person name="Matsumoto Y."/>
            <person name="Kinjo T."/>
            <person name="Motooka D."/>
            <person name="Nabeya D."/>
            <person name="Jung N."/>
            <person name="Uechi K."/>
            <person name="Horii T."/>
            <person name="Iida T."/>
            <person name="Fujita J."/>
            <person name="Nakamura S."/>
        </authorList>
    </citation>
    <scope>NUCLEOTIDE SEQUENCE</scope>
    <source>
        <strain evidence="5">JCM 12687</strain>
        <plasmid evidence="5">pJCM12687</plasmid>
    </source>
</reference>
<protein>
    <submittedName>
        <fullName evidence="5">AMP-binding protein</fullName>
    </submittedName>
</protein>
<reference evidence="6 7" key="1">
    <citation type="submission" date="2016-12" db="EMBL/GenBank/DDBJ databases">
        <title>The new phylogeny of genus Mycobacterium.</title>
        <authorList>
            <person name="Tortoli E."/>
            <person name="Trovato A."/>
            <person name="Cirillo D.M."/>
        </authorList>
    </citation>
    <scope>NUCLEOTIDE SEQUENCE [LARGE SCALE GENOMIC DNA]</scope>
    <source>
        <strain evidence="6 7">DSM 44624</strain>
    </source>
</reference>
<dbReference type="CDD" id="cd04433">
    <property type="entry name" value="AFD_class_I"/>
    <property type="match status" value="1"/>
</dbReference>
<dbReference type="GO" id="GO:0006631">
    <property type="term" value="P:fatty acid metabolic process"/>
    <property type="evidence" value="ECO:0007669"/>
    <property type="project" value="TreeGrafter"/>
</dbReference>
<dbReference type="Pfam" id="PF13193">
    <property type="entry name" value="AMP-binding_C"/>
    <property type="match status" value="1"/>
</dbReference>
<accession>A0A7I7WIC7</accession>
<evidence type="ECO:0000256" key="1">
    <source>
        <dbReference type="ARBA" id="ARBA00006432"/>
    </source>
</evidence>
<keyword evidence="2" id="KW-0436">Ligase</keyword>
<evidence type="ECO:0000259" key="3">
    <source>
        <dbReference type="Pfam" id="PF00501"/>
    </source>
</evidence>
<reference evidence="5 8" key="2">
    <citation type="journal article" date="2019" name="Emerg. Microbes Infect.">
        <title>Comprehensive subspecies identification of 175 nontuberculous mycobacteria species based on 7547 genomic profiles.</title>
        <authorList>
            <person name="Matsumoto Y."/>
            <person name="Kinjo T."/>
            <person name="Motooka D."/>
            <person name="Nabeya D."/>
            <person name="Jung N."/>
            <person name="Uechi K."/>
            <person name="Horii T."/>
            <person name="Iida T."/>
            <person name="Fujita J."/>
            <person name="Nakamura S."/>
        </authorList>
    </citation>
    <scope>NUCLEOTIDE SEQUENCE [LARGE SCALE GENOMIC DNA]</scope>
    <source>
        <strain evidence="5 8">JCM 12687</strain>
        <plasmid evidence="5">pJCM12687</plasmid>
    </source>
</reference>
<feature type="domain" description="AMP-dependent synthetase/ligase" evidence="3">
    <location>
        <begin position="37"/>
        <end position="392"/>
    </location>
</feature>
<evidence type="ECO:0000313" key="5">
    <source>
        <dbReference type="EMBL" id="BBZ15598.1"/>
    </source>
</evidence>
<evidence type="ECO:0000313" key="6">
    <source>
        <dbReference type="EMBL" id="ORA40283.1"/>
    </source>
</evidence>
<evidence type="ECO:0000259" key="4">
    <source>
        <dbReference type="Pfam" id="PF13193"/>
    </source>
</evidence>
<dbReference type="InterPro" id="IPR020845">
    <property type="entry name" value="AMP-binding_CS"/>
</dbReference>
<dbReference type="GO" id="GO:0031956">
    <property type="term" value="F:medium-chain fatty acid-CoA ligase activity"/>
    <property type="evidence" value="ECO:0007669"/>
    <property type="project" value="TreeGrafter"/>
</dbReference>
<dbReference type="PROSITE" id="PS00455">
    <property type="entry name" value="AMP_BINDING"/>
    <property type="match status" value="1"/>
</dbReference>
<dbReference type="SUPFAM" id="SSF56801">
    <property type="entry name" value="Acetyl-CoA synthetase-like"/>
    <property type="match status" value="1"/>
</dbReference>
<dbReference type="InterPro" id="IPR042099">
    <property type="entry name" value="ANL_N_sf"/>
</dbReference>
<dbReference type="Proteomes" id="UP000467379">
    <property type="component" value="Plasmid pJCM12687"/>
</dbReference>
<feature type="domain" description="AMP-binding enzyme C-terminal" evidence="4">
    <location>
        <begin position="443"/>
        <end position="518"/>
    </location>
</feature>
<dbReference type="Pfam" id="PF00501">
    <property type="entry name" value="AMP-binding"/>
    <property type="match status" value="1"/>
</dbReference>
<dbReference type="Gene3D" id="3.30.300.30">
    <property type="match status" value="1"/>
</dbReference>
<keyword evidence="8" id="KW-1185">Reference proteome</keyword>
<dbReference type="InterPro" id="IPR045851">
    <property type="entry name" value="AMP-bd_C_sf"/>
</dbReference>
<keyword evidence="5" id="KW-0614">Plasmid</keyword>
<evidence type="ECO:0000256" key="2">
    <source>
        <dbReference type="ARBA" id="ARBA00022598"/>
    </source>
</evidence>